<protein>
    <submittedName>
        <fullName evidence="1">Uncharacterized protein</fullName>
    </submittedName>
</protein>
<dbReference type="AlphaFoldDB" id="A0A7W6CCV0"/>
<keyword evidence="2" id="KW-1185">Reference proteome</keyword>
<dbReference type="RefSeq" id="WP_035258433.1">
    <property type="nucleotide sequence ID" value="NZ_JAAMCM010000038.1"/>
</dbReference>
<comment type="caution">
    <text evidence="1">The sequence shown here is derived from an EMBL/GenBank/DDBJ whole genome shotgun (WGS) entry which is preliminary data.</text>
</comment>
<evidence type="ECO:0000313" key="2">
    <source>
        <dbReference type="Proteomes" id="UP000565286"/>
    </source>
</evidence>
<accession>A0A7W6CCV0</accession>
<proteinExistence type="predicted"/>
<dbReference type="EMBL" id="JACIDV010000010">
    <property type="protein sequence ID" value="MBB3947507.1"/>
    <property type="molecule type" value="Genomic_DNA"/>
</dbReference>
<name>A0A7W6CCV0_9HYPH</name>
<organism evidence="1 2">
    <name type="scientific">Rhizobium skierniewicense</name>
    <dbReference type="NCBI Taxonomy" id="984260"/>
    <lineage>
        <taxon>Bacteria</taxon>
        <taxon>Pseudomonadati</taxon>
        <taxon>Pseudomonadota</taxon>
        <taxon>Alphaproteobacteria</taxon>
        <taxon>Hyphomicrobiales</taxon>
        <taxon>Rhizobiaceae</taxon>
        <taxon>Rhizobium/Agrobacterium group</taxon>
        <taxon>Rhizobium</taxon>
    </lineage>
</organism>
<reference evidence="1 2" key="1">
    <citation type="submission" date="2020-08" db="EMBL/GenBank/DDBJ databases">
        <title>Genomic Encyclopedia of Type Strains, Phase IV (KMG-IV): sequencing the most valuable type-strain genomes for metagenomic binning, comparative biology and taxonomic classification.</title>
        <authorList>
            <person name="Goeker M."/>
        </authorList>
    </citation>
    <scope>NUCLEOTIDE SEQUENCE [LARGE SCALE GENOMIC DNA]</scope>
    <source>
        <strain evidence="1 2">DSM 26438</strain>
    </source>
</reference>
<gene>
    <name evidence="1" type="ORF">GGQ73_003474</name>
</gene>
<evidence type="ECO:0000313" key="1">
    <source>
        <dbReference type="EMBL" id="MBB3947507.1"/>
    </source>
</evidence>
<dbReference type="Proteomes" id="UP000565286">
    <property type="component" value="Unassembled WGS sequence"/>
</dbReference>
<sequence>MEIYCRGTARIRHSATGEIHEIESDELDWDAVGGDERQMGSEIHYEAVIDHPELGELTWGLTHMPIYECFCGWVGV</sequence>